<feature type="region of interest" description="Disordered" evidence="13">
    <location>
        <begin position="622"/>
        <end position="683"/>
    </location>
</feature>
<feature type="compositionally biased region" description="Basic and acidic residues" evidence="13">
    <location>
        <begin position="325"/>
        <end position="344"/>
    </location>
</feature>
<keyword evidence="10" id="KW-0866">Nonsense-mediated mRNA decay</keyword>
<feature type="region of interest" description="Disordered" evidence="13">
    <location>
        <begin position="1"/>
        <end position="410"/>
    </location>
</feature>
<comment type="similarity">
    <text evidence="3">Belongs to the CASC3 family.</text>
</comment>
<feature type="region of interest" description="Disordered" evidence="13">
    <location>
        <begin position="544"/>
        <end position="598"/>
    </location>
</feature>
<accession>A0AAD5V7C6</accession>
<sequence>MPAPAATTQRKQAKPADKARTHSHPRKTRMARRRGRLANGVESDDEIVREAGTDSDTDDYQSSAASESDSDVESDDDHHAGGSEIVTPNTTQSPPPMDLASSISSRKGAHLKEPILNGNDGPFSGTTDWAQMVAEDKADDDLPVIDFADFNNNPLPQPTSTPHPPKSRKQQKQPKKSSPPAPSTAAAAEPVKQSDPPEPIPSEAPVASTSRHSSKERRSSRPRGQTPRQAYQHRLESDPSFVPTVGEFWGHDDRLLDKDLRSLSGWWRGRWQSRGRGRGAFSMRGRRPFPPGPSPSAHGPDNAEHEADPSAGPSNSTEVPPIERTWTHDGFEEMKRREERRMPPRPDSSQQEPPHSPPQRGFAFRGRGGWFGTRGRGGFTRGGGVSSPTSSRGGPAIGHPSGRPWYAMKPEKVWTKQHENFLYLDPALKPRPGQGAGLRIKLPGKTEQVIRTPPRSQLPRSTISQRQTTAAAPAESSVTFTVRLPQRAGKQKAVEDPPAPLTEETPTAATEEAATTVAELSIEDVFKVRPSAVPSHVPLVSPALAPTTASSESHPVPPIPDSQPQPAPQTVPRPISFIPSPTLSVSRPSQPSAQQQLEQIVSPVAEVSSVISAQIEETVLRNPPSASIHAPAPQSPEVPRSQPPPLHPLQTNFSPVPPTSPPYGSPYPYGPALPPASHSTPMATLTKSRLADRLFFSRPHLPPCSRLVP</sequence>
<dbReference type="Pfam" id="PF09405">
    <property type="entry name" value="Btz"/>
    <property type="match status" value="1"/>
</dbReference>
<feature type="compositionally biased region" description="Pro residues" evidence="13">
    <location>
        <begin position="633"/>
        <end position="647"/>
    </location>
</feature>
<comment type="caution">
    <text evidence="15">The sequence shown here is derived from an EMBL/GenBank/DDBJ whole genome shotgun (WGS) entry which is preliminary data.</text>
</comment>
<evidence type="ECO:0000256" key="13">
    <source>
        <dbReference type="SAM" id="MobiDB-lite"/>
    </source>
</evidence>
<comment type="subcellular location">
    <subcellularLocation>
        <location evidence="2">Cytoplasm</location>
    </subcellularLocation>
    <subcellularLocation>
        <location evidence="1">Nucleus</location>
    </subcellularLocation>
</comment>
<evidence type="ECO:0000256" key="4">
    <source>
        <dbReference type="ARBA" id="ARBA00022448"/>
    </source>
</evidence>
<gene>
    <name evidence="15" type="ORF">NLI96_g3142</name>
</gene>
<evidence type="ECO:0000256" key="5">
    <source>
        <dbReference type="ARBA" id="ARBA00022490"/>
    </source>
</evidence>
<feature type="compositionally biased region" description="Polar residues" evidence="13">
    <location>
        <begin position="579"/>
        <end position="598"/>
    </location>
</feature>
<dbReference type="InterPro" id="IPR018545">
    <property type="entry name" value="Btz_dom"/>
</dbReference>
<feature type="compositionally biased region" description="Low complexity" evidence="13">
    <location>
        <begin position="501"/>
        <end position="514"/>
    </location>
</feature>
<dbReference type="GO" id="GO:0006397">
    <property type="term" value="P:mRNA processing"/>
    <property type="evidence" value="ECO:0007669"/>
    <property type="project" value="UniProtKB-KW"/>
</dbReference>
<feature type="compositionally biased region" description="Pro residues" evidence="13">
    <location>
        <begin position="655"/>
        <end position="674"/>
    </location>
</feature>
<keyword evidence="9" id="KW-0694">RNA-binding</keyword>
<evidence type="ECO:0000259" key="14">
    <source>
        <dbReference type="Pfam" id="PF09405"/>
    </source>
</evidence>
<dbReference type="GO" id="GO:0003729">
    <property type="term" value="F:mRNA binding"/>
    <property type="evidence" value="ECO:0007669"/>
    <property type="project" value="InterPro"/>
</dbReference>
<evidence type="ECO:0000256" key="3">
    <source>
        <dbReference type="ARBA" id="ARBA00009548"/>
    </source>
</evidence>
<keyword evidence="6" id="KW-0507">mRNA processing</keyword>
<dbReference type="GO" id="GO:0051028">
    <property type="term" value="P:mRNA transport"/>
    <property type="evidence" value="ECO:0007669"/>
    <property type="project" value="UniProtKB-KW"/>
</dbReference>
<evidence type="ECO:0000256" key="2">
    <source>
        <dbReference type="ARBA" id="ARBA00004496"/>
    </source>
</evidence>
<keyword evidence="11" id="KW-0508">mRNA splicing</keyword>
<feature type="compositionally biased region" description="Polar residues" evidence="13">
    <location>
        <begin position="1"/>
        <end position="10"/>
    </location>
</feature>
<evidence type="ECO:0000256" key="1">
    <source>
        <dbReference type="ARBA" id="ARBA00004123"/>
    </source>
</evidence>
<name>A0AAD5V7C6_9APHY</name>
<dbReference type="AlphaFoldDB" id="A0AAD5V7C6"/>
<dbReference type="EMBL" id="JANAWD010000077">
    <property type="protein sequence ID" value="KAJ3487989.1"/>
    <property type="molecule type" value="Genomic_DNA"/>
</dbReference>
<protein>
    <recommendedName>
        <fullName evidence="14">Btz domain-containing protein</fullName>
    </recommendedName>
</protein>
<keyword evidence="5" id="KW-0963">Cytoplasm</keyword>
<dbReference type="GO" id="GO:0000184">
    <property type="term" value="P:nuclear-transcribed mRNA catabolic process, nonsense-mediated decay"/>
    <property type="evidence" value="ECO:0007669"/>
    <property type="project" value="UniProtKB-KW"/>
</dbReference>
<proteinExistence type="inferred from homology"/>
<feature type="compositionally biased region" description="Basic residues" evidence="13">
    <location>
        <begin position="212"/>
        <end position="221"/>
    </location>
</feature>
<evidence type="ECO:0000256" key="9">
    <source>
        <dbReference type="ARBA" id="ARBA00022884"/>
    </source>
</evidence>
<dbReference type="GO" id="GO:0006417">
    <property type="term" value="P:regulation of translation"/>
    <property type="evidence" value="ECO:0007669"/>
    <property type="project" value="UniProtKB-KW"/>
</dbReference>
<evidence type="ECO:0000313" key="16">
    <source>
        <dbReference type="Proteomes" id="UP001212997"/>
    </source>
</evidence>
<evidence type="ECO:0000256" key="12">
    <source>
        <dbReference type="ARBA" id="ARBA00023242"/>
    </source>
</evidence>
<feature type="compositionally biased region" description="Polar residues" evidence="13">
    <location>
        <begin position="454"/>
        <end position="480"/>
    </location>
</feature>
<feature type="compositionally biased region" description="Low complexity" evidence="13">
    <location>
        <begin position="347"/>
        <end position="365"/>
    </location>
</feature>
<evidence type="ECO:0000313" key="15">
    <source>
        <dbReference type="EMBL" id="KAJ3487989.1"/>
    </source>
</evidence>
<keyword evidence="7" id="KW-0509">mRNA transport</keyword>
<evidence type="ECO:0000256" key="7">
    <source>
        <dbReference type="ARBA" id="ARBA00022816"/>
    </source>
</evidence>
<reference evidence="15" key="1">
    <citation type="submission" date="2022-07" db="EMBL/GenBank/DDBJ databases">
        <title>Genome Sequence of Physisporinus lineatus.</title>
        <authorList>
            <person name="Buettner E."/>
        </authorList>
    </citation>
    <scope>NUCLEOTIDE SEQUENCE</scope>
    <source>
        <strain evidence="15">VT162</strain>
    </source>
</reference>
<feature type="compositionally biased region" description="Basic and acidic residues" evidence="13">
    <location>
        <begin position="249"/>
        <end position="261"/>
    </location>
</feature>
<evidence type="ECO:0000256" key="11">
    <source>
        <dbReference type="ARBA" id="ARBA00023187"/>
    </source>
</evidence>
<dbReference type="GO" id="GO:0008380">
    <property type="term" value="P:RNA splicing"/>
    <property type="evidence" value="ECO:0007669"/>
    <property type="project" value="UniProtKB-KW"/>
</dbReference>
<evidence type="ECO:0000256" key="8">
    <source>
        <dbReference type="ARBA" id="ARBA00022845"/>
    </source>
</evidence>
<dbReference type="GO" id="GO:0005737">
    <property type="term" value="C:cytoplasm"/>
    <property type="evidence" value="ECO:0007669"/>
    <property type="project" value="UniProtKB-SubCell"/>
</dbReference>
<dbReference type="Proteomes" id="UP001212997">
    <property type="component" value="Unassembled WGS sequence"/>
</dbReference>
<keyword evidence="8" id="KW-0810">Translation regulation</keyword>
<keyword evidence="12" id="KW-0539">Nucleus</keyword>
<evidence type="ECO:0000256" key="10">
    <source>
        <dbReference type="ARBA" id="ARBA00023161"/>
    </source>
</evidence>
<organism evidence="15 16">
    <name type="scientific">Meripilus lineatus</name>
    <dbReference type="NCBI Taxonomy" id="2056292"/>
    <lineage>
        <taxon>Eukaryota</taxon>
        <taxon>Fungi</taxon>
        <taxon>Dikarya</taxon>
        <taxon>Basidiomycota</taxon>
        <taxon>Agaricomycotina</taxon>
        <taxon>Agaricomycetes</taxon>
        <taxon>Polyporales</taxon>
        <taxon>Meripilaceae</taxon>
        <taxon>Meripilus</taxon>
    </lineage>
</organism>
<feature type="compositionally biased region" description="Pro residues" evidence="13">
    <location>
        <begin position="555"/>
        <end position="571"/>
    </location>
</feature>
<dbReference type="GO" id="GO:0035145">
    <property type="term" value="C:exon-exon junction complex"/>
    <property type="evidence" value="ECO:0007669"/>
    <property type="project" value="InterPro"/>
</dbReference>
<keyword evidence="16" id="KW-1185">Reference proteome</keyword>
<keyword evidence="4" id="KW-0813">Transport</keyword>
<feature type="compositionally biased region" description="Gly residues" evidence="13">
    <location>
        <begin position="366"/>
        <end position="385"/>
    </location>
</feature>
<feature type="region of interest" description="Disordered" evidence="13">
    <location>
        <begin position="425"/>
        <end position="514"/>
    </location>
</feature>
<feature type="compositionally biased region" description="Basic residues" evidence="13">
    <location>
        <begin position="21"/>
        <end position="36"/>
    </location>
</feature>
<feature type="compositionally biased region" description="Pro residues" evidence="13">
    <location>
        <begin position="155"/>
        <end position="164"/>
    </location>
</feature>
<feature type="domain" description="Btz" evidence="14">
    <location>
        <begin position="206"/>
        <end position="348"/>
    </location>
</feature>
<evidence type="ECO:0000256" key="6">
    <source>
        <dbReference type="ARBA" id="ARBA00022664"/>
    </source>
</evidence>
<feature type="compositionally biased region" description="Basic residues" evidence="13">
    <location>
        <begin position="165"/>
        <end position="175"/>
    </location>
</feature>